<evidence type="ECO:0000256" key="1">
    <source>
        <dbReference type="SAM" id="MobiDB-lite"/>
    </source>
</evidence>
<dbReference type="CDD" id="cd00093">
    <property type="entry name" value="HTH_XRE"/>
    <property type="match status" value="1"/>
</dbReference>
<comment type="caution">
    <text evidence="3">The sequence shown here is derived from an EMBL/GenBank/DDBJ whole genome shotgun (WGS) entry which is preliminary data.</text>
</comment>
<dbReference type="InterPro" id="IPR025194">
    <property type="entry name" value="RodZ-like_C"/>
</dbReference>
<evidence type="ECO:0000313" key="4">
    <source>
        <dbReference type="Proteomes" id="UP001499915"/>
    </source>
</evidence>
<dbReference type="Pfam" id="PF13464">
    <property type="entry name" value="RodZ_C"/>
    <property type="match status" value="1"/>
</dbReference>
<proteinExistence type="predicted"/>
<dbReference type="PANTHER" id="PTHR34475">
    <property type="match status" value="1"/>
</dbReference>
<gene>
    <name evidence="3" type="ORF">GCM10009104_21710</name>
</gene>
<dbReference type="InterPro" id="IPR001387">
    <property type="entry name" value="Cro/C1-type_HTH"/>
</dbReference>
<sequence length="320" mass="34011">MSDDTEVVIPPVVFSGQAFSDARQKLGLSTEQVAHQLHLHERIIHAIEQGALDKLRDPVFSRGYIRSYARFLKLDADGLVSAYNQQTGNLATTAEVKAIGTVSTVPGRGQGHPVLKVGTWLFVLALVAASVWWWQAQFGFDVDERRAQDDLPVSVETTDGTTLVLPQLDEIEADMDSAAGVLEQTVSEAITGSDTAAGMAEAPAVEGSQASTEASAEPEALPAAEEGEQASETLAQAAALFPGLALSFADDCWLSVKDARGRTLYSGVAKGGSSLELEGEEPLAVVIGRVSAVAEIRYDNKPIELASISKENVARLRLPL</sequence>
<protein>
    <submittedName>
        <fullName evidence="3">DUF4115 domain-containing protein</fullName>
    </submittedName>
</protein>
<dbReference type="RefSeq" id="WP_343805817.1">
    <property type="nucleotide sequence ID" value="NZ_BAAAET010000003.1"/>
</dbReference>
<dbReference type="Pfam" id="PF13413">
    <property type="entry name" value="HTH_25"/>
    <property type="match status" value="1"/>
</dbReference>
<feature type="domain" description="Cytoskeleton protein RodZ-like C-terminal" evidence="2">
    <location>
        <begin position="246"/>
        <end position="316"/>
    </location>
</feature>
<dbReference type="Gene3D" id="1.10.260.40">
    <property type="entry name" value="lambda repressor-like DNA-binding domains"/>
    <property type="match status" value="1"/>
</dbReference>
<dbReference type="InterPro" id="IPR050400">
    <property type="entry name" value="Bact_Cytoskel_RodZ"/>
</dbReference>
<evidence type="ECO:0000313" key="3">
    <source>
        <dbReference type="EMBL" id="GAA0694020.1"/>
    </source>
</evidence>
<reference evidence="3 4" key="1">
    <citation type="journal article" date="2019" name="Int. J. Syst. Evol. Microbiol.">
        <title>The Global Catalogue of Microorganisms (GCM) 10K type strain sequencing project: providing services to taxonomists for standard genome sequencing and annotation.</title>
        <authorList>
            <consortium name="The Broad Institute Genomics Platform"/>
            <consortium name="The Broad Institute Genome Sequencing Center for Infectious Disease"/>
            <person name="Wu L."/>
            <person name="Ma J."/>
        </authorList>
    </citation>
    <scope>NUCLEOTIDE SEQUENCE [LARGE SCALE GENOMIC DNA]</scope>
    <source>
        <strain evidence="3 4">JCM 15134</strain>
    </source>
</reference>
<name>A0ABN1I733_9GAMM</name>
<dbReference type="InterPro" id="IPR010982">
    <property type="entry name" value="Lambda_DNA-bd_dom_sf"/>
</dbReference>
<feature type="region of interest" description="Disordered" evidence="1">
    <location>
        <begin position="195"/>
        <end position="229"/>
    </location>
</feature>
<organism evidence="3 4">
    <name type="scientific">Marinobacterium maritimum</name>
    <dbReference type="NCBI Taxonomy" id="500162"/>
    <lineage>
        <taxon>Bacteria</taxon>
        <taxon>Pseudomonadati</taxon>
        <taxon>Pseudomonadota</taxon>
        <taxon>Gammaproteobacteria</taxon>
        <taxon>Oceanospirillales</taxon>
        <taxon>Oceanospirillaceae</taxon>
        <taxon>Marinobacterium</taxon>
    </lineage>
</organism>
<dbReference type="Proteomes" id="UP001499915">
    <property type="component" value="Unassembled WGS sequence"/>
</dbReference>
<accession>A0ABN1I733</accession>
<dbReference type="EMBL" id="BAAAET010000003">
    <property type="protein sequence ID" value="GAA0694020.1"/>
    <property type="molecule type" value="Genomic_DNA"/>
</dbReference>
<feature type="compositionally biased region" description="Low complexity" evidence="1">
    <location>
        <begin position="209"/>
        <end position="224"/>
    </location>
</feature>
<keyword evidence="4" id="KW-1185">Reference proteome</keyword>
<evidence type="ECO:0000259" key="2">
    <source>
        <dbReference type="Pfam" id="PF13464"/>
    </source>
</evidence>
<dbReference type="PANTHER" id="PTHR34475:SF1">
    <property type="entry name" value="CYTOSKELETON PROTEIN RODZ"/>
    <property type="match status" value="1"/>
</dbReference>